<protein>
    <submittedName>
        <fullName evidence="1">Uncharacterized protein</fullName>
    </submittedName>
</protein>
<name>A0A163SV04_9CELL</name>
<dbReference type="EMBL" id="LRIE01000041">
    <property type="protein sequence ID" value="KZM36790.1"/>
    <property type="molecule type" value="Genomic_DNA"/>
</dbReference>
<keyword evidence="4" id="KW-1185">Reference proteome</keyword>
<dbReference type="OrthoDB" id="3405030at2"/>
<evidence type="ECO:0000313" key="2">
    <source>
        <dbReference type="EMBL" id="OCI30329.1"/>
    </source>
</evidence>
<evidence type="ECO:0000313" key="4">
    <source>
        <dbReference type="Proteomes" id="UP000093412"/>
    </source>
</evidence>
<dbReference type="EMBL" id="MAQA01000039">
    <property type="protein sequence ID" value="OCI30329.1"/>
    <property type="molecule type" value="Genomic_DNA"/>
</dbReference>
<dbReference type="PATRIC" id="fig|43678.3.peg.526"/>
<accession>A0A163SV04</accession>
<reference evidence="1 3" key="1">
    <citation type="submission" date="2016-01" db="EMBL/GenBank/DDBJ databases">
        <title>Genome sequence of Oerskovia enterophila VJag, an agar and cellulose degrading bacterium.</title>
        <authorList>
            <person name="Poehlein A."/>
            <person name="Jag V."/>
            <person name="Bengelsdorf F."/>
            <person name="Duerre P."/>
            <person name="Daniel R."/>
        </authorList>
    </citation>
    <scope>NUCLEOTIDE SEQUENCE [LARGE SCALE GENOMIC DNA]</scope>
    <source>
        <strain evidence="1 3">VJag</strain>
    </source>
</reference>
<evidence type="ECO:0000313" key="3">
    <source>
        <dbReference type="Proteomes" id="UP000076447"/>
    </source>
</evidence>
<evidence type="ECO:0000313" key="1">
    <source>
        <dbReference type="EMBL" id="KZM36790.1"/>
    </source>
</evidence>
<dbReference type="STRING" id="43678.OJAG_04920"/>
<dbReference type="Proteomes" id="UP000093412">
    <property type="component" value="Unassembled WGS sequence"/>
</dbReference>
<dbReference type="AlphaFoldDB" id="A0A163SV04"/>
<organism evidence="1 3">
    <name type="scientific">Oerskovia enterophila</name>
    <dbReference type="NCBI Taxonomy" id="43678"/>
    <lineage>
        <taxon>Bacteria</taxon>
        <taxon>Bacillati</taxon>
        <taxon>Actinomycetota</taxon>
        <taxon>Actinomycetes</taxon>
        <taxon>Micrococcales</taxon>
        <taxon>Cellulomonadaceae</taxon>
        <taxon>Oerskovia</taxon>
    </lineage>
</organism>
<dbReference type="RefSeq" id="WP_068626570.1">
    <property type="nucleotide sequence ID" value="NZ_LRIE01000041.1"/>
</dbReference>
<dbReference type="Proteomes" id="UP000076447">
    <property type="component" value="Unassembled WGS sequence"/>
</dbReference>
<gene>
    <name evidence="2" type="ORF">OERS_29870</name>
    <name evidence="1" type="ORF">OJAG_04920</name>
</gene>
<proteinExistence type="predicted"/>
<comment type="caution">
    <text evidence="1">The sequence shown here is derived from an EMBL/GenBank/DDBJ whole genome shotgun (WGS) entry which is preliminary data.</text>
</comment>
<reference evidence="2 4" key="2">
    <citation type="submission" date="2016-06" db="EMBL/GenBank/DDBJ databases">
        <title>Genome sequence of Oerskovia enterophila DSM 43852.</title>
        <authorList>
            <person name="Poehlein A."/>
            <person name="Jag V."/>
            <person name="Bengelsdorf F.R."/>
            <person name="Daniel R."/>
            <person name="Duerre P."/>
        </authorList>
    </citation>
    <scope>NUCLEOTIDE SEQUENCE [LARGE SCALE GENOMIC DNA]</scope>
    <source>
        <strain evidence="2 4">DSM 43852</strain>
    </source>
</reference>
<sequence length="108" mass="11329">MPLDILLVAVSQRGTSSRRRTLRTLAATCDTEGELVRRAAASGRPLLAKIDPYGDLVLTSSEVDQLVAELRSVDGAASGAAARIVDEVVGLAERCAVDATTELHLIGD</sequence>